<dbReference type="eggNOG" id="ENOG502TGQN">
    <property type="taxonomic scope" value="Eukaryota"/>
</dbReference>
<proteinExistence type="predicted"/>
<dbReference type="Gene3D" id="1.25.40.20">
    <property type="entry name" value="Ankyrin repeat-containing domain"/>
    <property type="match status" value="1"/>
</dbReference>
<keyword evidence="3" id="KW-1185">Reference proteome</keyword>
<evidence type="ECO:0000256" key="1">
    <source>
        <dbReference type="PROSITE-ProRule" id="PRU00023"/>
    </source>
</evidence>
<dbReference type="InterPro" id="IPR002110">
    <property type="entry name" value="Ankyrin_rpt"/>
</dbReference>
<comment type="caution">
    <text evidence="2">The sequence shown here is derived from an EMBL/GenBank/DDBJ whole genome shotgun (WGS) entry which is preliminary data.</text>
</comment>
<accession>G9MXR2</accession>
<dbReference type="VEuPathDB" id="FungiDB:TRIVIDRAFT_202567"/>
<dbReference type="RefSeq" id="XP_013954868.1">
    <property type="nucleotide sequence ID" value="XM_014099393.1"/>
</dbReference>
<dbReference type="Proteomes" id="UP000007115">
    <property type="component" value="Unassembled WGS sequence"/>
</dbReference>
<dbReference type="HOGENOM" id="CLU_776252_0_0_1"/>
<feature type="repeat" description="ANK" evidence="1">
    <location>
        <begin position="296"/>
        <end position="328"/>
    </location>
</feature>
<keyword evidence="1" id="KW-0040">ANK repeat</keyword>
<dbReference type="PROSITE" id="PS50088">
    <property type="entry name" value="ANK_REPEAT"/>
    <property type="match status" value="1"/>
</dbReference>
<dbReference type="SMART" id="SM00248">
    <property type="entry name" value="ANK"/>
    <property type="match status" value="1"/>
</dbReference>
<gene>
    <name evidence="2" type="ORF">TRIVIDRAFT_202567</name>
</gene>
<dbReference type="InterPro" id="IPR036770">
    <property type="entry name" value="Ankyrin_rpt-contain_sf"/>
</dbReference>
<dbReference type="AlphaFoldDB" id="G9MXR2"/>
<dbReference type="InParanoid" id="G9MXR2"/>
<dbReference type="OrthoDB" id="4881893at2759"/>
<name>G9MXR2_HYPVG</name>
<protein>
    <submittedName>
        <fullName evidence="2">NACHT and ankyrin domain protein</fullName>
    </submittedName>
</protein>
<dbReference type="PROSITE" id="PS50297">
    <property type="entry name" value="ANK_REP_REGION"/>
    <property type="match status" value="1"/>
</dbReference>
<dbReference type="SUPFAM" id="SSF48403">
    <property type="entry name" value="Ankyrin repeat"/>
    <property type="match status" value="1"/>
</dbReference>
<dbReference type="OMA" id="WILHERS"/>
<dbReference type="EMBL" id="ABDF02000078">
    <property type="protein sequence ID" value="EHK20673.1"/>
    <property type="molecule type" value="Genomic_DNA"/>
</dbReference>
<evidence type="ECO:0000313" key="3">
    <source>
        <dbReference type="Proteomes" id="UP000007115"/>
    </source>
</evidence>
<organism evidence="2 3">
    <name type="scientific">Hypocrea virens (strain Gv29-8 / FGSC 10586)</name>
    <name type="common">Gliocladium virens</name>
    <name type="synonym">Trichoderma virens</name>
    <dbReference type="NCBI Taxonomy" id="413071"/>
    <lineage>
        <taxon>Eukaryota</taxon>
        <taxon>Fungi</taxon>
        <taxon>Dikarya</taxon>
        <taxon>Ascomycota</taxon>
        <taxon>Pezizomycotina</taxon>
        <taxon>Sordariomycetes</taxon>
        <taxon>Hypocreomycetidae</taxon>
        <taxon>Hypocreales</taxon>
        <taxon>Hypocreaceae</taxon>
        <taxon>Trichoderma</taxon>
    </lineage>
</organism>
<dbReference type="Pfam" id="PF12796">
    <property type="entry name" value="Ank_2"/>
    <property type="match status" value="1"/>
</dbReference>
<evidence type="ECO:0000313" key="2">
    <source>
        <dbReference type="EMBL" id="EHK20673.1"/>
    </source>
</evidence>
<dbReference type="STRING" id="413071.G9MXR2"/>
<dbReference type="GeneID" id="25790206"/>
<sequence length="357" mass="39759">MYFKLICSKSLSFLGRCIFAFFLILSALQCHNTITTMKSIRYDNTPGCYMNAVHELLKRNISLDEYFTRCLAHYGPAEQRVHHPPDDCIIRNSIYCLMAEGEEFGLMTGALKACETDPLAYSYTRLTEAQAQGILASPLFRQAMLFIAITTDNTPLALDILELGPFTIPSEDLWILHERSRGWSSDDKIKKIPNVVWASVIRHGLATPTFGLVIEAVLSDDSAGSIAMLSAIWEVNPELMRPSGSVDLCESSIEGDRGLDINYRTVTDSDEEVPWQGDPIFHSERLYAFHLAPISRRLTALHAAAFRGNAVAVKYLLERGAKVDSQDGLGQTAKYIANRDGHRAVVEVIDAHERGFA</sequence>
<reference evidence="2 3" key="1">
    <citation type="journal article" date="2011" name="Genome Biol.">
        <title>Comparative genome sequence analysis underscores mycoparasitism as the ancestral life style of Trichoderma.</title>
        <authorList>
            <person name="Kubicek C.P."/>
            <person name="Herrera-Estrella A."/>
            <person name="Seidl-Seiboth V."/>
            <person name="Martinez D.A."/>
            <person name="Druzhinina I.S."/>
            <person name="Thon M."/>
            <person name="Zeilinger S."/>
            <person name="Casas-Flores S."/>
            <person name="Horwitz B.A."/>
            <person name="Mukherjee P.K."/>
            <person name="Mukherjee M."/>
            <person name="Kredics L."/>
            <person name="Alcaraz L.D."/>
            <person name="Aerts A."/>
            <person name="Antal Z."/>
            <person name="Atanasova L."/>
            <person name="Cervantes-Badillo M.G."/>
            <person name="Challacombe J."/>
            <person name="Chertkov O."/>
            <person name="McCluskey K."/>
            <person name="Coulpier F."/>
            <person name="Deshpande N."/>
            <person name="von Doehren H."/>
            <person name="Ebbole D.J."/>
            <person name="Esquivel-Naranjo E.U."/>
            <person name="Fekete E."/>
            <person name="Flipphi M."/>
            <person name="Glaser F."/>
            <person name="Gomez-Rodriguez E.Y."/>
            <person name="Gruber S."/>
            <person name="Han C."/>
            <person name="Henrissat B."/>
            <person name="Hermosa R."/>
            <person name="Hernandez-Onate M."/>
            <person name="Karaffa L."/>
            <person name="Kosti I."/>
            <person name="Le Crom S."/>
            <person name="Lindquist E."/>
            <person name="Lucas S."/>
            <person name="Luebeck M."/>
            <person name="Luebeck P.S."/>
            <person name="Margeot A."/>
            <person name="Metz B."/>
            <person name="Misra M."/>
            <person name="Nevalainen H."/>
            <person name="Omann M."/>
            <person name="Packer N."/>
            <person name="Perrone G."/>
            <person name="Uresti-Rivera E.E."/>
            <person name="Salamov A."/>
            <person name="Schmoll M."/>
            <person name="Seiboth B."/>
            <person name="Shapiro H."/>
            <person name="Sukno S."/>
            <person name="Tamayo-Ramos J.A."/>
            <person name="Tisch D."/>
            <person name="Wiest A."/>
            <person name="Wilkinson H.H."/>
            <person name="Zhang M."/>
            <person name="Coutinho P.M."/>
            <person name="Kenerley C.M."/>
            <person name="Monte E."/>
            <person name="Baker S.E."/>
            <person name="Grigoriev I.V."/>
        </authorList>
    </citation>
    <scope>NUCLEOTIDE SEQUENCE [LARGE SCALE GENOMIC DNA]</scope>
    <source>
        <strain evidence="3">Gv29-8 / FGSC 10586</strain>
    </source>
</reference>